<evidence type="ECO:0000313" key="1">
    <source>
        <dbReference type="EMBL" id="KHJ79718.1"/>
    </source>
</evidence>
<proteinExistence type="predicted"/>
<accession>A0A0B1S307</accession>
<dbReference type="AlphaFoldDB" id="A0A0B1S307"/>
<gene>
    <name evidence="1" type="ORF">OESDEN_20627</name>
</gene>
<organism evidence="1 2">
    <name type="scientific">Oesophagostomum dentatum</name>
    <name type="common">Nodular worm</name>
    <dbReference type="NCBI Taxonomy" id="61180"/>
    <lineage>
        <taxon>Eukaryota</taxon>
        <taxon>Metazoa</taxon>
        <taxon>Ecdysozoa</taxon>
        <taxon>Nematoda</taxon>
        <taxon>Chromadorea</taxon>
        <taxon>Rhabditida</taxon>
        <taxon>Rhabditina</taxon>
        <taxon>Rhabditomorpha</taxon>
        <taxon>Strongyloidea</taxon>
        <taxon>Strongylidae</taxon>
        <taxon>Oesophagostomum</taxon>
    </lineage>
</organism>
<evidence type="ECO:0000313" key="2">
    <source>
        <dbReference type="Proteomes" id="UP000053660"/>
    </source>
</evidence>
<name>A0A0B1S307_OESDE</name>
<protein>
    <submittedName>
        <fullName evidence="1">Uncharacterized protein</fullName>
    </submittedName>
</protein>
<reference evidence="1 2" key="1">
    <citation type="submission" date="2014-03" db="EMBL/GenBank/DDBJ databases">
        <title>Draft genome of the hookworm Oesophagostomum dentatum.</title>
        <authorList>
            <person name="Mitreva M."/>
        </authorList>
    </citation>
    <scope>NUCLEOTIDE SEQUENCE [LARGE SCALE GENOMIC DNA]</scope>
    <source>
        <strain evidence="1 2">OD-Hann</strain>
    </source>
</reference>
<sequence length="277" mass="31310">DTSTRLPSLVDISEVTKASHIFEVIETNTKKTTRPPFNPDEILNSVPEKYCRKLVGPGRVYVSSPPYSKPMFVMFFEGNERDGLLRIRVSTDSQYSSIQSTKKLVSFVRSGQREGFSSLFNDLMEFIMLTENKKIQAPEKDSRQVIYRKNFLSNVISKTVAPFAIHSTVQDQLEYLSEYYVQSSSEGPSSEDADEEAPTVCSVCRMPDKTDHFPTKDGVMCRECLASFMTRQLRMKCFPIEIPIVVPPKCSPIELLYAVLPLPVISLLIKVRSSLLA</sequence>
<dbReference type="OrthoDB" id="5903943at2759"/>
<dbReference type="EMBL" id="KN603609">
    <property type="protein sequence ID" value="KHJ79718.1"/>
    <property type="molecule type" value="Genomic_DNA"/>
</dbReference>
<keyword evidence="2" id="KW-1185">Reference proteome</keyword>
<dbReference type="Proteomes" id="UP000053660">
    <property type="component" value="Unassembled WGS sequence"/>
</dbReference>
<feature type="non-terminal residue" evidence="1">
    <location>
        <position position="1"/>
    </location>
</feature>